<dbReference type="AlphaFoldDB" id="A0A5N6JW33"/>
<evidence type="ECO:0000313" key="1">
    <source>
        <dbReference type="EMBL" id="KAB8293150.1"/>
    </source>
</evidence>
<dbReference type="Proteomes" id="UP000326757">
    <property type="component" value="Unassembled WGS sequence"/>
</dbReference>
<dbReference type="EMBL" id="VIGI01000012">
    <property type="protein sequence ID" value="KAB8293150.1"/>
    <property type="molecule type" value="Genomic_DNA"/>
</dbReference>
<reference evidence="1 2" key="1">
    <citation type="submission" date="2019-06" db="EMBL/GenBank/DDBJ databases">
        <title>Genome Sequence of the Brown Rot Fungal Pathogen Monilinia laxa.</title>
        <authorList>
            <person name="De Miccolis Angelini R.M."/>
            <person name="Landi L."/>
            <person name="Abate D."/>
            <person name="Pollastro S."/>
            <person name="Romanazzi G."/>
            <person name="Faretra F."/>
        </authorList>
    </citation>
    <scope>NUCLEOTIDE SEQUENCE [LARGE SCALE GENOMIC DNA]</scope>
    <source>
        <strain evidence="1 2">Mlax316</strain>
    </source>
</reference>
<protein>
    <submittedName>
        <fullName evidence="1">Uncharacterized protein</fullName>
    </submittedName>
</protein>
<organism evidence="1 2">
    <name type="scientific">Monilinia laxa</name>
    <name type="common">Brown rot fungus</name>
    <name type="synonym">Sclerotinia laxa</name>
    <dbReference type="NCBI Taxonomy" id="61186"/>
    <lineage>
        <taxon>Eukaryota</taxon>
        <taxon>Fungi</taxon>
        <taxon>Dikarya</taxon>
        <taxon>Ascomycota</taxon>
        <taxon>Pezizomycotina</taxon>
        <taxon>Leotiomycetes</taxon>
        <taxon>Helotiales</taxon>
        <taxon>Sclerotiniaceae</taxon>
        <taxon>Monilinia</taxon>
    </lineage>
</organism>
<accession>A0A5N6JW33</accession>
<comment type="caution">
    <text evidence="1">The sequence shown here is derived from an EMBL/GenBank/DDBJ whole genome shotgun (WGS) entry which is preliminary data.</text>
</comment>
<proteinExistence type="predicted"/>
<evidence type="ECO:0000313" key="2">
    <source>
        <dbReference type="Proteomes" id="UP000326757"/>
    </source>
</evidence>
<gene>
    <name evidence="1" type="ORF">EYC80_007498</name>
</gene>
<keyword evidence="2" id="KW-1185">Reference proteome</keyword>
<sequence length="94" mass="11048">MSMLVGRTFSSREFNTKTRQVDPIEHLAVFPYHIFSYHRNLEYNKTNKFNRILVSLPGNLIQDISFPPNTKFLLANACIKNIIRRAINFIYKVT</sequence>
<name>A0A5N6JW33_MONLA</name>